<dbReference type="EMBL" id="ASPP01011062">
    <property type="protein sequence ID" value="ETO22063.1"/>
    <property type="molecule type" value="Genomic_DNA"/>
</dbReference>
<proteinExistence type="predicted"/>
<evidence type="ECO:0000256" key="1">
    <source>
        <dbReference type="SAM" id="MobiDB-lite"/>
    </source>
</evidence>
<comment type="caution">
    <text evidence="2">The sequence shown here is derived from an EMBL/GenBank/DDBJ whole genome shotgun (WGS) entry which is preliminary data.</text>
</comment>
<accession>X6N813</accession>
<protein>
    <submittedName>
        <fullName evidence="2">Uncharacterized protein</fullName>
    </submittedName>
</protein>
<sequence>MLNNELKGRKKKTSKEINKTEEEEEDNDKKWKNKVEIYFKLEPTNTDKITNAQVITMTASNVVVNCWRNQEKFMMDVKYHIVYRNVTKNNEPKKRRECKAPTMINVSASCRYHLHIECEHPKYGIIAKSETIDFITPSKNDNCRKLAPESVSEAYLTINCVNRNCVLEWKCSRKFVGSAYYALVLEYPSEGGVHSRKEAIVLGTTTHCYLHMDWKSLYEFCRRYELDLHEMNDPNYHVRLKVQTICIDKWGWTCEDQLTNVVVRLQKKQSHKSAKSPTMLSSVYSNPLLYHPSFVYVLPQHCLHKCKYIYHPCKSSSSSSSSLSNTDTTAVNCGISDHECKNMDEKKSECLQSSSSFSSYSDLVVKNLGWVWTGSTSTPYYCNRDCNVIDDTLYDEHLGIVVVIIVKPIRTQDYALCLTPFGSTRMMQLRYCFDSRKEYDFLYVLRGTSTLRIRWITTSTSTRSPNWDKSVVCPKSLATNTMTCFASKKTFKIKK</sequence>
<evidence type="ECO:0000313" key="2">
    <source>
        <dbReference type="EMBL" id="ETO22063.1"/>
    </source>
</evidence>
<evidence type="ECO:0000313" key="3">
    <source>
        <dbReference type="Proteomes" id="UP000023152"/>
    </source>
</evidence>
<reference evidence="2 3" key="1">
    <citation type="journal article" date="2013" name="Curr. Biol.">
        <title>The Genome of the Foraminiferan Reticulomyxa filosa.</title>
        <authorList>
            <person name="Glockner G."/>
            <person name="Hulsmann N."/>
            <person name="Schleicher M."/>
            <person name="Noegel A.A."/>
            <person name="Eichinger L."/>
            <person name="Gallinger C."/>
            <person name="Pawlowski J."/>
            <person name="Sierra R."/>
            <person name="Euteneuer U."/>
            <person name="Pillet L."/>
            <person name="Moustafa A."/>
            <person name="Platzer M."/>
            <person name="Groth M."/>
            <person name="Szafranski K."/>
            <person name="Schliwa M."/>
        </authorList>
    </citation>
    <scope>NUCLEOTIDE SEQUENCE [LARGE SCALE GENOMIC DNA]</scope>
</reference>
<keyword evidence="3" id="KW-1185">Reference proteome</keyword>
<name>X6N813_RETFI</name>
<dbReference type="Proteomes" id="UP000023152">
    <property type="component" value="Unassembled WGS sequence"/>
</dbReference>
<feature type="region of interest" description="Disordered" evidence="1">
    <location>
        <begin position="1"/>
        <end position="27"/>
    </location>
</feature>
<organism evidence="2 3">
    <name type="scientific">Reticulomyxa filosa</name>
    <dbReference type="NCBI Taxonomy" id="46433"/>
    <lineage>
        <taxon>Eukaryota</taxon>
        <taxon>Sar</taxon>
        <taxon>Rhizaria</taxon>
        <taxon>Retaria</taxon>
        <taxon>Foraminifera</taxon>
        <taxon>Monothalamids</taxon>
        <taxon>Reticulomyxidae</taxon>
        <taxon>Reticulomyxa</taxon>
    </lineage>
</organism>
<dbReference type="AlphaFoldDB" id="X6N813"/>
<gene>
    <name evidence="2" type="ORF">RFI_15141</name>
</gene>